<organism evidence="4 5">
    <name type="scientific">Pseudogracilibacillus auburnensis</name>
    <dbReference type="NCBI Taxonomy" id="1494959"/>
    <lineage>
        <taxon>Bacteria</taxon>
        <taxon>Bacillati</taxon>
        <taxon>Bacillota</taxon>
        <taxon>Bacilli</taxon>
        <taxon>Bacillales</taxon>
        <taxon>Bacillaceae</taxon>
        <taxon>Pseudogracilibacillus</taxon>
    </lineage>
</organism>
<evidence type="ECO:0000259" key="3">
    <source>
        <dbReference type="Pfam" id="PF05065"/>
    </source>
</evidence>
<dbReference type="Proteomes" id="UP000247978">
    <property type="component" value="Unassembled WGS sequence"/>
</dbReference>
<name>A0A2V3W3E5_9BACI</name>
<dbReference type="Gene3D" id="3.30.2400.10">
    <property type="entry name" value="Major capsid protein gp5"/>
    <property type="match status" value="1"/>
</dbReference>
<dbReference type="InterPro" id="IPR024455">
    <property type="entry name" value="Phage_capsid"/>
</dbReference>
<evidence type="ECO:0000313" key="4">
    <source>
        <dbReference type="EMBL" id="PXW88817.1"/>
    </source>
</evidence>
<feature type="coiled-coil region" evidence="2">
    <location>
        <begin position="28"/>
        <end position="71"/>
    </location>
</feature>
<keyword evidence="2" id="KW-0175">Coiled coil</keyword>
<dbReference type="Pfam" id="PF05065">
    <property type="entry name" value="Phage_capsid"/>
    <property type="match status" value="1"/>
</dbReference>
<feature type="domain" description="Phage capsid-like C-terminal" evidence="3">
    <location>
        <begin position="141"/>
        <end position="406"/>
    </location>
</feature>
<dbReference type="NCBIfam" id="TIGR01554">
    <property type="entry name" value="major_cap_HK97"/>
    <property type="match status" value="1"/>
</dbReference>
<dbReference type="AlphaFoldDB" id="A0A2V3W3E5"/>
<proteinExistence type="predicted"/>
<evidence type="ECO:0000256" key="2">
    <source>
        <dbReference type="SAM" id="Coils"/>
    </source>
</evidence>
<sequence>MKNLRQALMNLKRNTLGVFADAGMTDRERQLRQDVSDLKDAAQALMDEGKQKEARAKLDEAKAKKSELDNFIALQKDFQGITLPDVNNNGAQMQPEPKKDEAKEYKGLFFKAIRGKAMTDEELDIMDQYKARLSSKEGEDGGYIIPEDIQTKINKLRQSRDDLRQYVTVVPVSTNKGARTLEKRSEHTPFAPLSEYGDPNAMKEIESPQFDRLSYAIEDYAGFLPVPNNVLDDADQALEEYLIDWIGKKGKATDNHLILQVVNGFVKKKLDDYKGIKTIINVELDPAFLDDTRIYTNQDGFNYLDQLEDGNGRPLLQPDPTRPTGKLLHGYQVVVLSNKTIKTEANLAPVIIGALEEAVVLWDRKQLSIDMTKEGGQAWRTNTTEFRAIQREDVTKWDEEAVVYAQLDITKPAPEEIPEG</sequence>
<dbReference type="Gene3D" id="3.30.2320.10">
    <property type="entry name" value="hypothetical protein PF0899 domain"/>
    <property type="match status" value="1"/>
</dbReference>
<dbReference type="SUPFAM" id="SSF56563">
    <property type="entry name" value="Major capsid protein gp5"/>
    <property type="match status" value="1"/>
</dbReference>
<keyword evidence="5" id="KW-1185">Reference proteome</keyword>
<dbReference type="InterPro" id="IPR054612">
    <property type="entry name" value="Phage_capsid-like_C"/>
</dbReference>
<reference evidence="4 5" key="1">
    <citation type="submission" date="2018-05" db="EMBL/GenBank/DDBJ databases">
        <title>Genomic Encyclopedia of Type Strains, Phase IV (KMG-IV): sequencing the most valuable type-strain genomes for metagenomic binning, comparative biology and taxonomic classification.</title>
        <authorList>
            <person name="Goeker M."/>
        </authorList>
    </citation>
    <scope>NUCLEOTIDE SEQUENCE [LARGE SCALE GENOMIC DNA]</scope>
    <source>
        <strain evidence="4 5">DSM 28556</strain>
    </source>
</reference>
<protein>
    <submittedName>
        <fullName evidence="4">HK97 family phage major capsid protein</fullName>
    </submittedName>
</protein>
<comment type="caution">
    <text evidence="4">The sequence shown here is derived from an EMBL/GenBank/DDBJ whole genome shotgun (WGS) entry which is preliminary data.</text>
</comment>
<accession>A0A2V3W3E5</accession>
<evidence type="ECO:0000256" key="1">
    <source>
        <dbReference type="ARBA" id="ARBA00004328"/>
    </source>
</evidence>
<comment type="subcellular location">
    <subcellularLocation>
        <location evidence="1">Virion</location>
    </subcellularLocation>
</comment>
<gene>
    <name evidence="4" type="ORF">DFR56_103323</name>
</gene>
<evidence type="ECO:0000313" key="5">
    <source>
        <dbReference type="Proteomes" id="UP000247978"/>
    </source>
</evidence>
<dbReference type="EMBL" id="QJJQ01000003">
    <property type="protein sequence ID" value="PXW88817.1"/>
    <property type="molecule type" value="Genomic_DNA"/>
</dbReference>